<organism evidence="2 3">
    <name type="scientific">Mytilus edulis</name>
    <name type="common">Blue mussel</name>
    <dbReference type="NCBI Taxonomy" id="6550"/>
    <lineage>
        <taxon>Eukaryota</taxon>
        <taxon>Metazoa</taxon>
        <taxon>Spiralia</taxon>
        <taxon>Lophotrochozoa</taxon>
        <taxon>Mollusca</taxon>
        <taxon>Bivalvia</taxon>
        <taxon>Autobranchia</taxon>
        <taxon>Pteriomorphia</taxon>
        <taxon>Mytilida</taxon>
        <taxon>Mytiloidea</taxon>
        <taxon>Mytilidae</taxon>
        <taxon>Mytilinae</taxon>
        <taxon>Mytilus</taxon>
    </lineage>
</organism>
<proteinExistence type="predicted"/>
<dbReference type="AlphaFoldDB" id="A0A8S3VHT4"/>
<dbReference type="Proteomes" id="UP000683360">
    <property type="component" value="Unassembled WGS sequence"/>
</dbReference>
<keyword evidence="1" id="KW-1133">Transmembrane helix</keyword>
<reference evidence="2" key="1">
    <citation type="submission" date="2021-03" db="EMBL/GenBank/DDBJ databases">
        <authorList>
            <person name="Bekaert M."/>
        </authorList>
    </citation>
    <scope>NUCLEOTIDE SEQUENCE</scope>
</reference>
<name>A0A8S3VHT4_MYTED</name>
<evidence type="ECO:0000313" key="3">
    <source>
        <dbReference type="Proteomes" id="UP000683360"/>
    </source>
</evidence>
<gene>
    <name evidence="2" type="ORF">MEDL_64754</name>
</gene>
<keyword evidence="1" id="KW-0472">Membrane</keyword>
<evidence type="ECO:0000313" key="2">
    <source>
        <dbReference type="EMBL" id="CAG2253202.1"/>
    </source>
</evidence>
<sequence>MEPEGIYSNSIKSFPLCKRKFTQFISEDTTFVCIWPIVLFNDRDYIAKWRLNGSDLLNKKQLYQPATKVKTQTPKFFKFSSIEENDFGEYQLWISFNQMDSNTKKYIMKNYLIAQMFLFQAEDILTYAYVTVGNALFLKYFFPFENVFRYYDHYSFKYRIESKLIGVISLGNQSQRFSNGCSVLTSIVYGNQVEPMFYYDKYVYVVVCTPSISFGRHSIIFNLTRLDKTLHSKQHVELASPMTYMVLPYKSLYISNASYDEYQSAQDIDNIDLSYEEKHLFLRNITDVFWLLILNSFLILMCMFLFGTMNKMHLLLYSALHKLVFGYNAGVTQNSNNGCLEKIVGEPLYNNVHQKDVMIISTGDDNVFIQEIKSCLEKTKTKYAFLTDLESVFLRSAFIYDEKLPRLYTNVVLNQIEDRDNLHSIRLDYDNNQRRLIDLDHRFPICKRLIYRHLGEDVKIKCKWPTEYIMIEYYESNWTLNGKDVEYSDNMKISSTQEITTVTF</sequence>
<feature type="transmembrane region" description="Helical" evidence="1">
    <location>
        <begin position="288"/>
        <end position="306"/>
    </location>
</feature>
<dbReference type="OrthoDB" id="10368783at2759"/>
<evidence type="ECO:0000256" key="1">
    <source>
        <dbReference type="SAM" id="Phobius"/>
    </source>
</evidence>
<keyword evidence="3" id="KW-1185">Reference proteome</keyword>
<protein>
    <submittedName>
        <fullName evidence="2">Uncharacterized protein</fullName>
    </submittedName>
</protein>
<keyword evidence="1" id="KW-0812">Transmembrane</keyword>
<accession>A0A8S3VHT4</accession>
<comment type="caution">
    <text evidence="2">The sequence shown here is derived from an EMBL/GenBank/DDBJ whole genome shotgun (WGS) entry which is preliminary data.</text>
</comment>
<dbReference type="EMBL" id="CAJPWZ010003145">
    <property type="protein sequence ID" value="CAG2253202.1"/>
    <property type="molecule type" value="Genomic_DNA"/>
</dbReference>